<evidence type="ECO:0000313" key="2">
    <source>
        <dbReference type="EMBL" id="KAK7426089.1"/>
    </source>
</evidence>
<evidence type="ECO:0000313" key="3">
    <source>
        <dbReference type="Proteomes" id="UP001498421"/>
    </source>
</evidence>
<sequence>MAWMSVRTKALELVRQREGLTARVQFMQMSIISSKLRDLESRTKWREMKMDESSRKLEALMENQRDRIHRLEELVNRLMHGDQFSLSREGTLKSLSIKTPGSSDWRRIAQPQ</sequence>
<name>A0ABR1HYN9_9HYPO</name>
<proteinExistence type="predicted"/>
<dbReference type="Proteomes" id="UP001498421">
    <property type="component" value="Unassembled WGS sequence"/>
</dbReference>
<dbReference type="EMBL" id="JAZAVK010000071">
    <property type="protein sequence ID" value="KAK7426089.1"/>
    <property type="molecule type" value="Genomic_DNA"/>
</dbReference>
<comment type="caution">
    <text evidence="2">The sequence shown here is derived from an EMBL/GenBank/DDBJ whole genome shotgun (WGS) entry which is preliminary data.</text>
</comment>
<gene>
    <name evidence="2" type="ORF">QQZ08_007399</name>
</gene>
<protein>
    <submittedName>
        <fullName evidence="2">Uncharacterized protein</fullName>
    </submittedName>
</protein>
<keyword evidence="1" id="KW-0175">Coiled coil</keyword>
<accession>A0ABR1HYN9</accession>
<reference evidence="2 3" key="1">
    <citation type="journal article" date="2025" name="Microbiol. Resour. Announc.">
        <title>Draft genome sequences for Neonectria magnoliae and Neonectria punicea, canker pathogens of Liriodendron tulipifera and Acer saccharum in West Virginia.</title>
        <authorList>
            <person name="Petronek H.M."/>
            <person name="Kasson M.T."/>
            <person name="Metheny A.M."/>
            <person name="Stauder C.M."/>
            <person name="Lovett B."/>
            <person name="Lynch S.C."/>
            <person name="Garnas J.R."/>
            <person name="Kasson L.R."/>
            <person name="Stajich J.E."/>
        </authorList>
    </citation>
    <scope>NUCLEOTIDE SEQUENCE [LARGE SCALE GENOMIC DNA]</scope>
    <source>
        <strain evidence="2 3">NRRL 64651</strain>
    </source>
</reference>
<evidence type="ECO:0000256" key="1">
    <source>
        <dbReference type="SAM" id="Coils"/>
    </source>
</evidence>
<keyword evidence="3" id="KW-1185">Reference proteome</keyword>
<organism evidence="2 3">
    <name type="scientific">Neonectria magnoliae</name>
    <dbReference type="NCBI Taxonomy" id="2732573"/>
    <lineage>
        <taxon>Eukaryota</taxon>
        <taxon>Fungi</taxon>
        <taxon>Dikarya</taxon>
        <taxon>Ascomycota</taxon>
        <taxon>Pezizomycotina</taxon>
        <taxon>Sordariomycetes</taxon>
        <taxon>Hypocreomycetidae</taxon>
        <taxon>Hypocreales</taxon>
        <taxon>Nectriaceae</taxon>
        <taxon>Neonectria</taxon>
    </lineage>
</organism>
<feature type="coiled-coil region" evidence="1">
    <location>
        <begin position="54"/>
        <end position="81"/>
    </location>
</feature>